<evidence type="ECO:0000256" key="8">
    <source>
        <dbReference type="SAM" id="MobiDB-lite"/>
    </source>
</evidence>
<evidence type="ECO:0000256" key="9">
    <source>
        <dbReference type="SAM" id="SignalP"/>
    </source>
</evidence>
<evidence type="ECO:0000256" key="5">
    <source>
        <dbReference type="ARBA" id="ARBA00022801"/>
    </source>
</evidence>
<dbReference type="HOGENOM" id="CLU_027551_5_0_11"/>
<reference evidence="10 11" key="1">
    <citation type="submission" date="2012-11" db="EMBL/GenBank/DDBJ databases">
        <title>The complete genome sequence of Corynebacterium maris Coryn-1 (=DSM 45190).</title>
        <authorList>
            <person name="Schaffert L."/>
            <person name="Albersmeier A."/>
            <person name="Kalinowski J."/>
            <person name="Ruckert C."/>
        </authorList>
    </citation>
    <scope>NUCLEOTIDE SEQUENCE [LARGE SCALE GENOMIC DNA]</scope>
    <source>
        <strain evidence="11">Coryn-1</strain>
    </source>
</reference>
<dbReference type="AlphaFoldDB" id="S5SUB9"/>
<protein>
    <recommendedName>
        <fullName evidence="12">Polyhydroxybutyrate depolymerase</fullName>
    </recommendedName>
</protein>
<feature type="signal peptide" evidence="9">
    <location>
        <begin position="1"/>
        <end position="19"/>
    </location>
</feature>
<dbReference type="Proteomes" id="UP000015388">
    <property type="component" value="Chromosome"/>
</dbReference>
<dbReference type="STRING" id="1224163.B841_06555"/>
<evidence type="ECO:0000256" key="3">
    <source>
        <dbReference type="ARBA" id="ARBA00022651"/>
    </source>
</evidence>
<evidence type="ECO:0000256" key="7">
    <source>
        <dbReference type="ARBA" id="ARBA00023326"/>
    </source>
</evidence>
<proteinExistence type="predicted"/>
<dbReference type="GO" id="GO:0005576">
    <property type="term" value="C:extracellular region"/>
    <property type="evidence" value="ECO:0007669"/>
    <property type="project" value="UniProtKB-SubCell"/>
</dbReference>
<sequence>MRLKIAAVTVLCAMAAAVAGCTAQDSATVSPGQASNAAVPGPLATPAASTAPATTAPESGPVAADSTERITVDVDGRERSFVLSVPDGYTNHSPWPVVLAFHGWKEKAEWMHDYTGLDTAAAVVVYAEGVDQAWSPAPYATTSVAEDIAYVEAVLAWVREHYLIDDASVNAVGLSNGGGFATLLGCQAPEQIAAVATISAAYYQDVHHDCAEVPVPHLDVHGTADSIIEYYGGTRHDTVYSSVPEVLAAAAERNGCDEGAEIMRESTEVLEFRWPGCEAGLQHIRVGGGGHTWPGGREDPNVSVPEDFATYRVLEFFGVGWRM</sequence>
<dbReference type="PANTHER" id="PTHR38050:SF2">
    <property type="entry name" value="FERULOYL ESTERASE C-RELATED"/>
    <property type="match status" value="1"/>
</dbReference>
<dbReference type="InterPro" id="IPR000801">
    <property type="entry name" value="Esterase-like"/>
</dbReference>
<dbReference type="PROSITE" id="PS51257">
    <property type="entry name" value="PROKAR_LIPOPROTEIN"/>
    <property type="match status" value="1"/>
</dbReference>
<dbReference type="eggNOG" id="COG3509">
    <property type="taxonomic scope" value="Bacteria"/>
</dbReference>
<dbReference type="RefSeq" id="WP_020934717.1">
    <property type="nucleotide sequence ID" value="NC_021915.1"/>
</dbReference>
<feature type="region of interest" description="Disordered" evidence="8">
    <location>
        <begin position="26"/>
        <end position="65"/>
    </location>
</feature>
<dbReference type="EMBL" id="CP003924">
    <property type="protein sequence ID" value="AGS34784.1"/>
    <property type="molecule type" value="Genomic_DNA"/>
</dbReference>
<evidence type="ECO:0000256" key="6">
    <source>
        <dbReference type="ARBA" id="ARBA00023277"/>
    </source>
</evidence>
<keyword evidence="5" id="KW-0378">Hydrolase</keyword>
<keyword evidence="3" id="KW-0858">Xylan degradation</keyword>
<keyword evidence="4 9" id="KW-0732">Signal</keyword>
<gene>
    <name evidence="10" type="ORF">B841_06555</name>
</gene>
<evidence type="ECO:0000313" key="10">
    <source>
        <dbReference type="EMBL" id="AGS34784.1"/>
    </source>
</evidence>
<dbReference type="PANTHER" id="PTHR38050">
    <property type="match status" value="1"/>
</dbReference>
<dbReference type="GO" id="GO:0045493">
    <property type="term" value="P:xylan catabolic process"/>
    <property type="evidence" value="ECO:0007669"/>
    <property type="project" value="UniProtKB-KW"/>
</dbReference>
<evidence type="ECO:0000313" key="11">
    <source>
        <dbReference type="Proteomes" id="UP000015388"/>
    </source>
</evidence>
<keyword evidence="6" id="KW-0119">Carbohydrate metabolism</keyword>
<dbReference type="GO" id="GO:0030600">
    <property type="term" value="F:feruloyl esterase activity"/>
    <property type="evidence" value="ECO:0007669"/>
    <property type="project" value="InterPro"/>
</dbReference>
<dbReference type="Pfam" id="PF00756">
    <property type="entry name" value="Esterase"/>
    <property type="match status" value="1"/>
</dbReference>
<evidence type="ECO:0000256" key="2">
    <source>
        <dbReference type="ARBA" id="ARBA00022525"/>
    </source>
</evidence>
<organism evidence="10 11">
    <name type="scientific">Corynebacterium maris DSM 45190</name>
    <dbReference type="NCBI Taxonomy" id="1224163"/>
    <lineage>
        <taxon>Bacteria</taxon>
        <taxon>Bacillati</taxon>
        <taxon>Actinomycetota</taxon>
        <taxon>Actinomycetes</taxon>
        <taxon>Mycobacteriales</taxon>
        <taxon>Corynebacteriaceae</taxon>
        <taxon>Corynebacterium</taxon>
    </lineage>
</organism>
<evidence type="ECO:0000256" key="1">
    <source>
        <dbReference type="ARBA" id="ARBA00004613"/>
    </source>
</evidence>
<accession>S5SUB9</accession>
<dbReference type="SUPFAM" id="SSF53474">
    <property type="entry name" value="alpha/beta-Hydrolases"/>
    <property type="match status" value="1"/>
</dbReference>
<keyword evidence="7" id="KW-0624">Polysaccharide degradation</keyword>
<keyword evidence="2" id="KW-0964">Secreted</keyword>
<dbReference type="PATRIC" id="fig|1224163.3.peg.1317"/>
<dbReference type="InterPro" id="IPR043595">
    <property type="entry name" value="FaeB/C/D"/>
</dbReference>
<dbReference type="KEGG" id="cmd:B841_06555"/>
<evidence type="ECO:0000256" key="4">
    <source>
        <dbReference type="ARBA" id="ARBA00022729"/>
    </source>
</evidence>
<feature type="compositionally biased region" description="Low complexity" evidence="8">
    <location>
        <begin position="40"/>
        <end position="61"/>
    </location>
</feature>
<dbReference type="InterPro" id="IPR029058">
    <property type="entry name" value="AB_hydrolase_fold"/>
</dbReference>
<feature type="compositionally biased region" description="Polar residues" evidence="8">
    <location>
        <begin position="26"/>
        <end position="36"/>
    </location>
</feature>
<comment type="subcellular location">
    <subcellularLocation>
        <location evidence="1">Secreted</location>
    </subcellularLocation>
</comment>
<name>S5SUB9_9CORY</name>
<feature type="chain" id="PRO_5038914913" description="Polyhydroxybutyrate depolymerase" evidence="9">
    <location>
        <begin position="20"/>
        <end position="323"/>
    </location>
</feature>
<dbReference type="Gene3D" id="3.40.50.1820">
    <property type="entry name" value="alpha/beta hydrolase"/>
    <property type="match status" value="1"/>
</dbReference>
<keyword evidence="11" id="KW-1185">Reference proteome</keyword>
<evidence type="ECO:0008006" key="12">
    <source>
        <dbReference type="Google" id="ProtNLM"/>
    </source>
</evidence>